<gene>
    <name evidence="2" type="ORF">BO219_05865</name>
</gene>
<dbReference type="AlphaFoldDB" id="A0A1V3FTA3"/>
<proteinExistence type="predicted"/>
<feature type="transmembrane region" description="Helical" evidence="1">
    <location>
        <begin position="13"/>
        <end position="34"/>
    </location>
</feature>
<keyword evidence="1" id="KW-0472">Membrane</keyword>
<keyword evidence="1" id="KW-1133">Transmembrane helix</keyword>
<dbReference type="EMBL" id="MQAD01000005">
    <property type="protein sequence ID" value="OOE04917.1"/>
    <property type="molecule type" value="Genomic_DNA"/>
</dbReference>
<comment type="caution">
    <text evidence="2">The sequence shown here is derived from an EMBL/GenBank/DDBJ whole genome shotgun (WGS) entry which is preliminary data.</text>
</comment>
<accession>A0A1V3FTA3</accession>
<protein>
    <submittedName>
        <fullName evidence="2">Competence protein comGE</fullName>
    </submittedName>
</protein>
<evidence type="ECO:0000313" key="2">
    <source>
        <dbReference type="EMBL" id="OOE04917.1"/>
    </source>
</evidence>
<evidence type="ECO:0000313" key="3">
    <source>
        <dbReference type="Proteomes" id="UP000188458"/>
    </source>
</evidence>
<dbReference type="InterPro" id="IPR053468">
    <property type="entry name" value="ComGE-like"/>
</dbReference>
<keyword evidence="1" id="KW-0812">Transmembrane</keyword>
<keyword evidence="3" id="KW-1185">Reference proteome</keyword>
<evidence type="ECO:0000256" key="1">
    <source>
        <dbReference type="SAM" id="Phobius"/>
    </source>
</evidence>
<organism evidence="2 3">
    <name type="scientific">Anoxybacillus kestanbolensis</name>
    <dbReference type="NCBI Taxonomy" id="227476"/>
    <lineage>
        <taxon>Bacteria</taxon>
        <taxon>Bacillati</taxon>
        <taxon>Bacillota</taxon>
        <taxon>Bacilli</taxon>
        <taxon>Bacillales</taxon>
        <taxon>Anoxybacillaceae</taxon>
        <taxon>Anoxybacillus</taxon>
    </lineage>
</organism>
<dbReference type="RefSeq" id="WP_077428755.1">
    <property type="nucleotide sequence ID" value="NZ_JBCNFI010000043.1"/>
</dbReference>
<dbReference type="NCBIfam" id="NF041013">
    <property type="entry name" value="T4P_ComGE"/>
    <property type="match status" value="1"/>
</dbReference>
<name>A0A1V3FTA3_9BACL</name>
<sequence length="102" mass="12036">MYKNCNGFTFFELLISLSVWSGVIVMIIAHWTIIMIERENKKAETIANQILYEVMMNEQIGNETVVVRGTHTFSLFMRSNEQCVRWEDRLKRTKERCESLGQ</sequence>
<reference evidence="3" key="1">
    <citation type="submission" date="2016-11" db="EMBL/GenBank/DDBJ databases">
        <title>Draft genome sequence of Anoxybacillus sp. strain 103 isolated from the Qarvajar hot spring in Nagorno-Karabach.</title>
        <authorList>
            <person name="Hovhannisyan P."/>
            <person name="Panosyan H."/>
            <person name="Birkeland N.-K."/>
        </authorList>
    </citation>
    <scope>NUCLEOTIDE SEQUENCE [LARGE SCALE GENOMIC DNA]</scope>
    <source>
        <strain evidence="3">103</strain>
    </source>
</reference>
<dbReference type="Proteomes" id="UP000188458">
    <property type="component" value="Unassembled WGS sequence"/>
</dbReference>